<proteinExistence type="predicted"/>
<evidence type="ECO:0000313" key="2">
    <source>
        <dbReference type="Proteomes" id="UP001172681"/>
    </source>
</evidence>
<sequence length="402" mass="45662">MSIGFGDALAVVEKAIALYDKMTDAIETVQFMGIRLEGIRDQIMIAQRLVPDSKNDILLKLDRDLYEMIKKTIKKIEVDAQATQVILDAWYGKKTGILDSTWRSKLVADVVNSLIKGKGDELKKLNQRLEEYQTSLNHFIGMVNTFYIKELIDRDTTNKGKKLAVAGTPSAVSRSPSPAKRQQYRVIFVDPYNEGRSVVAQSYLYLVHQWTVRTENYWPLNKWESAGMRVRARSAFVPQLQALGLSKPIQFADGNVPSSPNAIDALFGQPYFNYAYKEPIRQGAAKRLSRGLPVDIFDHYEFILVFTKEQQAILEALREHIARTQPKFKEVNQRARILLLGSYSKAGQIYTPSATGDAEELKKRWGKVINQIKGSVKGFLELECGWKPPKKEDGWKQAVEKK</sequence>
<gene>
    <name evidence="1" type="ORF">H2204_006476</name>
</gene>
<dbReference type="EMBL" id="JAPDRN010000040">
    <property type="protein sequence ID" value="KAJ9634145.1"/>
    <property type="molecule type" value="Genomic_DNA"/>
</dbReference>
<comment type="caution">
    <text evidence="1">The sequence shown here is derived from an EMBL/GenBank/DDBJ whole genome shotgun (WGS) entry which is preliminary data.</text>
</comment>
<dbReference type="AlphaFoldDB" id="A0AA38Y3N0"/>
<accession>A0AA38Y3N0</accession>
<protein>
    <submittedName>
        <fullName evidence="1">Uncharacterized protein</fullName>
    </submittedName>
</protein>
<evidence type="ECO:0000313" key="1">
    <source>
        <dbReference type="EMBL" id="KAJ9634145.1"/>
    </source>
</evidence>
<dbReference type="Proteomes" id="UP001172681">
    <property type="component" value="Unassembled WGS sequence"/>
</dbReference>
<reference evidence="1" key="1">
    <citation type="submission" date="2022-10" db="EMBL/GenBank/DDBJ databases">
        <title>Culturing micro-colonial fungi from biological soil crusts in the Mojave desert and describing Neophaeococcomyces mojavensis, and introducing the new genera and species Taxawa tesnikishii.</title>
        <authorList>
            <person name="Kurbessoian T."/>
            <person name="Stajich J.E."/>
        </authorList>
    </citation>
    <scope>NUCLEOTIDE SEQUENCE</scope>
    <source>
        <strain evidence="1">TK_35</strain>
    </source>
</reference>
<keyword evidence="2" id="KW-1185">Reference proteome</keyword>
<organism evidence="1 2">
    <name type="scientific">Knufia peltigerae</name>
    <dbReference type="NCBI Taxonomy" id="1002370"/>
    <lineage>
        <taxon>Eukaryota</taxon>
        <taxon>Fungi</taxon>
        <taxon>Dikarya</taxon>
        <taxon>Ascomycota</taxon>
        <taxon>Pezizomycotina</taxon>
        <taxon>Eurotiomycetes</taxon>
        <taxon>Chaetothyriomycetidae</taxon>
        <taxon>Chaetothyriales</taxon>
        <taxon>Trichomeriaceae</taxon>
        <taxon>Knufia</taxon>
    </lineage>
</organism>
<name>A0AA38Y3N0_9EURO</name>